<dbReference type="EMBL" id="KY092479">
    <property type="protein sequence ID" value="APD18509.1"/>
    <property type="molecule type" value="Genomic_DNA"/>
</dbReference>
<accession>A0A1J0MBZ4</accession>
<dbReference type="Proteomes" id="UP000222426">
    <property type="component" value="Segment"/>
</dbReference>
<proteinExistence type="predicted"/>
<organism evidence="1 2">
    <name type="scientific">Streptomyces phage Ididsumtinwong</name>
    <dbReference type="NCBI Taxonomy" id="1920308"/>
    <lineage>
        <taxon>Viruses</taxon>
        <taxon>Duplodnaviria</taxon>
        <taxon>Heunggongvirae</taxon>
        <taxon>Uroviricota</taxon>
        <taxon>Caudoviricetes</taxon>
        <taxon>Austintatiousvirus</taxon>
        <taxon>Austintatiousvirus ididsumtinwong</taxon>
    </lineage>
</organism>
<evidence type="ECO:0000313" key="1">
    <source>
        <dbReference type="EMBL" id="APD18509.1"/>
    </source>
</evidence>
<evidence type="ECO:0000313" key="2">
    <source>
        <dbReference type="Proteomes" id="UP000222426"/>
    </source>
</evidence>
<reference evidence="1 2" key="1">
    <citation type="submission" date="2016-11" db="EMBL/GenBank/DDBJ databases">
        <authorList>
            <person name="Meyer C.L."/>
            <person name="Nguyen V."/>
            <person name="Scott S.R."/>
            <person name="Nayek S."/>
            <person name="Syed N."/>
            <person name="Wagner P.E."/>
            <person name="Bhuiyan S."/>
            <person name="Layton S.R."/>
            <person name="Donegan-Quick R."/>
            <person name="Kim T."/>
            <person name="Visi D.K."/>
            <person name="Allen M.S."/>
            <person name="Hughes L.E."/>
            <person name="Garlena R.A."/>
            <person name="Russell D.A."/>
            <person name="Pope W.H."/>
            <person name="Jacobs-Sera D."/>
            <person name="Hendrix R.W."/>
            <person name="Hatfull G.F."/>
        </authorList>
    </citation>
    <scope>NUCLEOTIDE SEQUENCE [LARGE SCALE GENOMIC DNA]</scope>
</reference>
<gene>
    <name evidence="1" type="ORF">SEA_IDIDSUMTINWONG_34</name>
</gene>
<protein>
    <submittedName>
        <fullName evidence="1">Helix-turn-helix DNA binding protein</fullName>
    </submittedName>
</protein>
<keyword evidence="2" id="KW-1185">Reference proteome</keyword>
<name>A0A1J0MBZ4_9CAUD</name>
<sequence>MYDRALLQQAATAHGVSDYKALAADLGIPPVTAWRLWGGVTAPSARLAAKVHARYGLTAGQLITPAKAAA</sequence>